<dbReference type="InParanoid" id="A8JFD7"/>
<protein>
    <submittedName>
        <fullName evidence="2">Uncharacterized protein</fullName>
    </submittedName>
</protein>
<dbReference type="EMBL" id="CM008978">
    <property type="protein sequence ID" value="PNW70730.1"/>
    <property type="molecule type" value="Genomic_DNA"/>
</dbReference>
<name>A8JFD7_CHLRE</name>
<feature type="compositionally biased region" description="Low complexity" evidence="1">
    <location>
        <begin position="109"/>
        <end position="142"/>
    </location>
</feature>
<keyword evidence="3" id="KW-1185">Reference proteome</keyword>
<proteinExistence type="predicted"/>
<evidence type="ECO:0000313" key="2">
    <source>
        <dbReference type="EMBL" id="PNW70730.1"/>
    </source>
</evidence>
<dbReference type="OrthoDB" id="546359at2759"/>
<dbReference type="OMA" id="LEMWGSR"/>
<organism evidence="2 3">
    <name type="scientific">Chlamydomonas reinhardtii</name>
    <name type="common">Chlamydomonas smithii</name>
    <dbReference type="NCBI Taxonomy" id="3055"/>
    <lineage>
        <taxon>Eukaryota</taxon>
        <taxon>Viridiplantae</taxon>
        <taxon>Chlorophyta</taxon>
        <taxon>core chlorophytes</taxon>
        <taxon>Chlorophyceae</taxon>
        <taxon>CS clade</taxon>
        <taxon>Chlamydomonadales</taxon>
        <taxon>Chlamydomonadaceae</taxon>
        <taxon>Chlamydomonas</taxon>
    </lineage>
</organism>
<dbReference type="GeneID" id="5727039"/>
<feature type="region of interest" description="Disordered" evidence="1">
    <location>
        <begin position="109"/>
        <end position="163"/>
    </location>
</feature>
<dbReference type="RefSeq" id="XP_001701528.1">
    <property type="nucleotide sequence ID" value="XM_001701476.2"/>
</dbReference>
<dbReference type="KEGG" id="cre:CHLRE_17g732200v5"/>
<evidence type="ECO:0000256" key="1">
    <source>
        <dbReference type="SAM" id="MobiDB-lite"/>
    </source>
</evidence>
<dbReference type="Gramene" id="PNW70730">
    <property type="protein sequence ID" value="PNW70730"/>
    <property type="gene ID" value="CHLRE_17g732200v5"/>
</dbReference>
<dbReference type="PaxDb" id="3055-EDO97405"/>
<sequence>MFRRTPSTAEQTHAAVGQLVDGAMVLPELLDIEPQKGLVAVMEHVQKCVPAAAAATRVLARKAHEAELVAEELEEVATALHEHSEAGAPAVARMKQRLDQALQALQARPGAAGAAPGSMDPAAPAVAAAAPDPAAHADASSPAPTPAPRPVSQAPGGLVTPCG</sequence>
<accession>A8JFD7</accession>
<dbReference type="Proteomes" id="UP000006906">
    <property type="component" value="Chromosome 17"/>
</dbReference>
<dbReference type="HOGENOM" id="CLU_1629419_0_0_1"/>
<reference evidence="2 3" key="1">
    <citation type="journal article" date="2007" name="Science">
        <title>The Chlamydomonas genome reveals the evolution of key animal and plant functions.</title>
        <authorList>
            <person name="Merchant S.S."/>
            <person name="Prochnik S.E."/>
            <person name="Vallon O."/>
            <person name="Harris E.H."/>
            <person name="Karpowicz S.J."/>
            <person name="Witman G.B."/>
            <person name="Terry A."/>
            <person name="Salamov A."/>
            <person name="Fritz-Laylin L.K."/>
            <person name="Marechal-Drouard L."/>
            <person name="Marshall W.F."/>
            <person name="Qu L.H."/>
            <person name="Nelson D.R."/>
            <person name="Sanderfoot A.A."/>
            <person name="Spalding M.H."/>
            <person name="Kapitonov V.V."/>
            <person name="Ren Q."/>
            <person name="Ferris P."/>
            <person name="Lindquist E."/>
            <person name="Shapiro H."/>
            <person name="Lucas S.M."/>
            <person name="Grimwood J."/>
            <person name="Schmutz J."/>
            <person name="Cardol P."/>
            <person name="Cerutti H."/>
            <person name="Chanfreau G."/>
            <person name="Chen C.L."/>
            <person name="Cognat V."/>
            <person name="Croft M.T."/>
            <person name="Dent R."/>
            <person name="Dutcher S."/>
            <person name="Fernandez E."/>
            <person name="Fukuzawa H."/>
            <person name="Gonzalez-Ballester D."/>
            <person name="Gonzalez-Halphen D."/>
            <person name="Hallmann A."/>
            <person name="Hanikenne M."/>
            <person name="Hippler M."/>
            <person name="Inwood W."/>
            <person name="Jabbari K."/>
            <person name="Kalanon M."/>
            <person name="Kuras R."/>
            <person name="Lefebvre P.A."/>
            <person name="Lemaire S.D."/>
            <person name="Lobanov A.V."/>
            <person name="Lohr M."/>
            <person name="Manuell A."/>
            <person name="Meier I."/>
            <person name="Mets L."/>
            <person name="Mittag M."/>
            <person name="Mittelmeier T."/>
            <person name="Moroney J.V."/>
            <person name="Moseley J."/>
            <person name="Napoli C."/>
            <person name="Nedelcu A.M."/>
            <person name="Niyogi K."/>
            <person name="Novoselov S.V."/>
            <person name="Paulsen I.T."/>
            <person name="Pazour G."/>
            <person name="Purton S."/>
            <person name="Ral J.P."/>
            <person name="Riano-Pachon D.M."/>
            <person name="Riekhof W."/>
            <person name="Rymarquis L."/>
            <person name="Schroda M."/>
            <person name="Stern D."/>
            <person name="Umen J."/>
            <person name="Willows R."/>
            <person name="Wilson N."/>
            <person name="Zimmer S.L."/>
            <person name="Allmer J."/>
            <person name="Balk J."/>
            <person name="Bisova K."/>
            <person name="Chen C.J."/>
            <person name="Elias M."/>
            <person name="Gendler K."/>
            <person name="Hauser C."/>
            <person name="Lamb M.R."/>
            <person name="Ledford H."/>
            <person name="Long J.C."/>
            <person name="Minagawa J."/>
            <person name="Page M.D."/>
            <person name="Pan J."/>
            <person name="Pootakham W."/>
            <person name="Roje S."/>
            <person name="Rose A."/>
            <person name="Stahlberg E."/>
            <person name="Terauchi A.M."/>
            <person name="Yang P."/>
            <person name="Ball S."/>
            <person name="Bowler C."/>
            <person name="Dieckmann C.L."/>
            <person name="Gladyshev V.N."/>
            <person name="Green P."/>
            <person name="Jorgensen R."/>
            <person name="Mayfield S."/>
            <person name="Mueller-Roeber B."/>
            <person name="Rajamani S."/>
            <person name="Sayre R.T."/>
            <person name="Brokstein P."/>
            <person name="Dubchak I."/>
            <person name="Goodstein D."/>
            <person name="Hornick L."/>
            <person name="Huang Y.W."/>
            <person name="Jhaveri J."/>
            <person name="Luo Y."/>
            <person name="Martinez D."/>
            <person name="Ngau W.C."/>
            <person name="Otillar B."/>
            <person name="Poliakov A."/>
            <person name="Porter A."/>
            <person name="Szajkowski L."/>
            <person name="Werner G."/>
            <person name="Zhou K."/>
            <person name="Grigoriev I.V."/>
            <person name="Rokhsar D.S."/>
            <person name="Grossman A.R."/>
        </authorList>
    </citation>
    <scope>NUCLEOTIDE SEQUENCE [LARGE SCALE GENOMIC DNA]</scope>
    <source>
        <strain evidence="3">CC-503</strain>
    </source>
</reference>
<gene>
    <name evidence="2" type="ORF">CHLRE_17g732200v5</name>
</gene>
<dbReference type="AlphaFoldDB" id="A8JFD7"/>
<evidence type="ECO:0000313" key="3">
    <source>
        <dbReference type="Proteomes" id="UP000006906"/>
    </source>
</evidence>